<evidence type="ECO:0000256" key="1">
    <source>
        <dbReference type="ARBA" id="ARBA00022630"/>
    </source>
</evidence>
<evidence type="ECO:0000259" key="4">
    <source>
        <dbReference type="Pfam" id="PF08028"/>
    </source>
</evidence>
<dbReference type="Proteomes" id="UP000466431">
    <property type="component" value="Chromosome"/>
</dbReference>
<name>A0A1X0BL20_MYCCF</name>
<dbReference type="STRING" id="1249101.BST21_23320"/>
<organism evidence="5 6">
    <name type="scientific">Mycolicibacterium celeriflavum</name>
    <name type="common">Mycobacterium celeriflavum</name>
    <dbReference type="NCBI Taxonomy" id="1249101"/>
    <lineage>
        <taxon>Bacteria</taxon>
        <taxon>Bacillati</taxon>
        <taxon>Actinomycetota</taxon>
        <taxon>Actinomycetes</taxon>
        <taxon>Mycobacteriales</taxon>
        <taxon>Mycobacteriaceae</taxon>
        <taxon>Mycolicibacterium</taxon>
    </lineage>
</organism>
<dbReference type="InterPro" id="IPR036250">
    <property type="entry name" value="AcylCo_DH-like_C"/>
</dbReference>
<dbReference type="KEGG" id="mcee:MCEL_06130"/>
<dbReference type="Gene3D" id="1.20.140.10">
    <property type="entry name" value="Butyryl-CoA Dehydrogenase, subunit A, domain 3"/>
    <property type="match status" value="1"/>
</dbReference>
<dbReference type="EMBL" id="AP022591">
    <property type="protein sequence ID" value="BBY42318.1"/>
    <property type="molecule type" value="Genomic_DNA"/>
</dbReference>
<dbReference type="InterPro" id="IPR013107">
    <property type="entry name" value="Acyl-CoA_DH_C"/>
</dbReference>
<keyword evidence="3" id="KW-0560">Oxidoreductase</keyword>
<dbReference type="InterPro" id="IPR046373">
    <property type="entry name" value="Acyl-CoA_Oxase/DH_mid-dom_sf"/>
</dbReference>
<dbReference type="PANTHER" id="PTHR48083">
    <property type="entry name" value="MEDIUM-CHAIN SPECIFIC ACYL-COA DEHYDROGENASE, MITOCHONDRIAL-RELATED"/>
    <property type="match status" value="1"/>
</dbReference>
<dbReference type="GO" id="GO:0033539">
    <property type="term" value="P:fatty acid beta-oxidation using acyl-CoA dehydrogenase"/>
    <property type="evidence" value="ECO:0007669"/>
    <property type="project" value="TreeGrafter"/>
</dbReference>
<dbReference type="SUPFAM" id="SSF47203">
    <property type="entry name" value="Acyl-CoA dehydrogenase C-terminal domain-like"/>
    <property type="match status" value="1"/>
</dbReference>
<proteinExistence type="predicted"/>
<dbReference type="GO" id="GO:0005737">
    <property type="term" value="C:cytoplasm"/>
    <property type="evidence" value="ECO:0007669"/>
    <property type="project" value="TreeGrafter"/>
</dbReference>
<dbReference type="PANTHER" id="PTHR48083:SF19">
    <property type="entry name" value="FLAVIN-DEPENDENT MONOOXYGENASE, OXYGENASE SUBUNIT HSAA"/>
    <property type="match status" value="1"/>
</dbReference>
<evidence type="ECO:0000256" key="2">
    <source>
        <dbReference type="ARBA" id="ARBA00022827"/>
    </source>
</evidence>
<protein>
    <submittedName>
        <fullName evidence="5">Hydroxylase</fullName>
    </submittedName>
</protein>
<dbReference type="Pfam" id="PF08028">
    <property type="entry name" value="Acyl-CoA_dh_2"/>
    <property type="match status" value="1"/>
</dbReference>
<keyword evidence="2" id="KW-0274">FAD</keyword>
<dbReference type="InterPro" id="IPR009100">
    <property type="entry name" value="AcylCoA_DH/oxidase_NM_dom_sf"/>
</dbReference>
<evidence type="ECO:0000313" key="5">
    <source>
        <dbReference type="EMBL" id="BBY42318.1"/>
    </source>
</evidence>
<dbReference type="AlphaFoldDB" id="A0A1X0BL20"/>
<evidence type="ECO:0000313" key="6">
    <source>
        <dbReference type="Proteomes" id="UP000466431"/>
    </source>
</evidence>
<dbReference type="PIRSF" id="PIRSF016578">
    <property type="entry name" value="HsaA"/>
    <property type="match status" value="1"/>
</dbReference>
<evidence type="ECO:0000256" key="3">
    <source>
        <dbReference type="ARBA" id="ARBA00023002"/>
    </source>
</evidence>
<dbReference type="SUPFAM" id="SSF56645">
    <property type="entry name" value="Acyl-CoA dehydrogenase NM domain-like"/>
    <property type="match status" value="1"/>
</dbReference>
<feature type="domain" description="Acyl-CoA dehydrogenase C-terminal" evidence="4">
    <location>
        <begin position="237"/>
        <end position="368"/>
    </location>
</feature>
<keyword evidence="6" id="KW-1185">Reference proteome</keyword>
<dbReference type="GO" id="GO:0016712">
    <property type="term" value="F:oxidoreductase activity, acting on paired donors, with incorporation or reduction of molecular oxygen, reduced flavin or flavoprotein as one donor, and incorporation of one atom of oxygen"/>
    <property type="evidence" value="ECO:0007669"/>
    <property type="project" value="TreeGrafter"/>
</dbReference>
<dbReference type="InterPro" id="IPR050741">
    <property type="entry name" value="Acyl-CoA_dehydrogenase"/>
</dbReference>
<accession>A0A1X0BL20</accession>
<keyword evidence="1" id="KW-0285">Flavoprotein</keyword>
<dbReference type="Gene3D" id="2.40.110.10">
    <property type="entry name" value="Butyryl-CoA Dehydrogenase, subunit A, domain 2"/>
    <property type="match status" value="1"/>
</dbReference>
<sequence length="393" mass="42870">MSERVLDRVIEMADQFTEQAVEAEKIGRLTDTTVKAMKAAGSIRLLQPKKHGGYEAHPREFAETVMATAALDPAAGWINGVVGVHPYQLAYADPRVGEEVWADDIDTWMASPYAPQGVAKPVDGGYLFNGRWQFSSGTDACDWIILGAMLGDADGKPLMPPQMLHMILPRSDYEIVEDSWDVVGLRGTGSKDVIVRDAFVPEYRTMDATKVMDGTAQREAGMTEPLYLMPWSTMFPLGISAATIGIAEGALAAHLDYQRERVNSSGVAIKDDPYVMYAIGEAAADIYAARQELLTNADRIYDMVAAGKEVSFEDRAAGRRTQVRAVWRAVSAVDEIFARSGGNAARMDKPLQRYWRDAHVGQAHAIHVPGTVYHASALSSLGVDPQGPLRALI</sequence>
<dbReference type="GO" id="GO:0003995">
    <property type="term" value="F:acyl-CoA dehydrogenase activity"/>
    <property type="evidence" value="ECO:0007669"/>
    <property type="project" value="TreeGrafter"/>
</dbReference>
<gene>
    <name evidence="5" type="ORF">MCEL_06130</name>
</gene>
<dbReference type="RefSeq" id="WP_067223034.1">
    <property type="nucleotide sequence ID" value="NZ_AP022591.1"/>
</dbReference>
<reference evidence="5 6" key="1">
    <citation type="journal article" date="2019" name="Emerg. Microbes Infect.">
        <title>Comprehensive subspecies identification of 175 nontuberculous mycobacteria species based on 7547 genomic profiles.</title>
        <authorList>
            <person name="Matsumoto Y."/>
            <person name="Kinjo T."/>
            <person name="Motooka D."/>
            <person name="Nabeya D."/>
            <person name="Jung N."/>
            <person name="Uechi K."/>
            <person name="Horii T."/>
            <person name="Iida T."/>
            <person name="Fujita J."/>
            <person name="Nakamura S."/>
        </authorList>
    </citation>
    <scope>NUCLEOTIDE SEQUENCE [LARGE SCALE GENOMIC DNA]</scope>
    <source>
        <strain evidence="5 6">JCM 18439</strain>
    </source>
</reference>
<dbReference type="GO" id="GO:0050660">
    <property type="term" value="F:flavin adenine dinucleotide binding"/>
    <property type="evidence" value="ECO:0007669"/>
    <property type="project" value="InterPro"/>
</dbReference>
<dbReference type="OrthoDB" id="3404950at2"/>
<dbReference type="InterPro" id="IPR037069">
    <property type="entry name" value="AcylCoA_DH/ox_N_sf"/>
</dbReference>
<dbReference type="Gene3D" id="1.10.540.10">
    <property type="entry name" value="Acyl-CoA dehydrogenase/oxidase, N-terminal domain"/>
    <property type="match status" value="1"/>
</dbReference>